<name>A0ACC1HG22_9FUNG</name>
<accession>A0ACC1HG22</accession>
<evidence type="ECO:0000313" key="2">
    <source>
        <dbReference type="Proteomes" id="UP001145114"/>
    </source>
</evidence>
<gene>
    <name evidence="1" type="ORF">EV182_004072</name>
</gene>
<dbReference type="EMBL" id="JAMZIH010006320">
    <property type="protein sequence ID" value="KAJ1674048.1"/>
    <property type="molecule type" value="Genomic_DNA"/>
</dbReference>
<proteinExistence type="predicted"/>
<sequence length="127" mass="14172">HATLNIASDIDDDFFVESDRESEFEDTSNSEKDEDSLQGMYLLRVSTIACADTSTPMIGDHSTEILNADAENNPSDSSDLELGTVEIDFGEDDECNDAGGVRYVPQFYICFSDGYDSTRKRKRHLAR</sequence>
<keyword evidence="2" id="KW-1185">Reference proteome</keyword>
<reference evidence="1" key="1">
    <citation type="submission" date="2022-06" db="EMBL/GenBank/DDBJ databases">
        <title>Phylogenomic reconstructions and comparative analyses of Kickxellomycotina fungi.</title>
        <authorList>
            <person name="Reynolds N.K."/>
            <person name="Stajich J.E."/>
            <person name="Barry K."/>
            <person name="Grigoriev I.V."/>
            <person name="Crous P."/>
            <person name="Smith M.E."/>
        </authorList>
    </citation>
    <scope>NUCLEOTIDE SEQUENCE</scope>
    <source>
        <strain evidence="1">RSA 2271</strain>
    </source>
</reference>
<comment type="caution">
    <text evidence="1">The sequence shown here is derived from an EMBL/GenBank/DDBJ whole genome shotgun (WGS) entry which is preliminary data.</text>
</comment>
<organism evidence="1 2">
    <name type="scientific">Spiromyces aspiralis</name>
    <dbReference type="NCBI Taxonomy" id="68401"/>
    <lineage>
        <taxon>Eukaryota</taxon>
        <taxon>Fungi</taxon>
        <taxon>Fungi incertae sedis</taxon>
        <taxon>Zoopagomycota</taxon>
        <taxon>Kickxellomycotina</taxon>
        <taxon>Kickxellomycetes</taxon>
        <taxon>Kickxellales</taxon>
        <taxon>Kickxellaceae</taxon>
        <taxon>Spiromyces</taxon>
    </lineage>
</organism>
<evidence type="ECO:0000313" key="1">
    <source>
        <dbReference type="EMBL" id="KAJ1674048.1"/>
    </source>
</evidence>
<protein>
    <submittedName>
        <fullName evidence="1">Uncharacterized protein</fullName>
    </submittedName>
</protein>
<dbReference type="Proteomes" id="UP001145114">
    <property type="component" value="Unassembled WGS sequence"/>
</dbReference>
<feature type="non-terminal residue" evidence="1">
    <location>
        <position position="1"/>
    </location>
</feature>